<comment type="subcellular location">
    <subcellularLocation>
        <location evidence="1">Membrane</location>
    </subcellularLocation>
</comment>
<dbReference type="GO" id="GO:0005886">
    <property type="term" value="C:plasma membrane"/>
    <property type="evidence" value="ECO:0007669"/>
    <property type="project" value="TreeGrafter"/>
</dbReference>
<dbReference type="PROSITE" id="PS51257">
    <property type="entry name" value="PROKAR_LIPOPROTEIN"/>
    <property type="match status" value="1"/>
</dbReference>
<organism evidence="5 6">
    <name type="scientific">Clostridium intestinale DSM 6191</name>
    <dbReference type="NCBI Taxonomy" id="1121320"/>
    <lineage>
        <taxon>Bacteria</taxon>
        <taxon>Bacillati</taxon>
        <taxon>Bacillota</taxon>
        <taxon>Clostridia</taxon>
        <taxon>Eubacteriales</taxon>
        <taxon>Clostridiaceae</taxon>
        <taxon>Clostridium</taxon>
    </lineage>
</organism>
<dbReference type="InterPro" id="IPR032710">
    <property type="entry name" value="NTF2-like_dom_sf"/>
</dbReference>
<evidence type="ECO:0000313" key="5">
    <source>
        <dbReference type="EMBL" id="SHH78333.1"/>
    </source>
</evidence>
<dbReference type="Pfam" id="PF00905">
    <property type="entry name" value="Transpeptidase"/>
    <property type="match status" value="1"/>
</dbReference>
<dbReference type="RefSeq" id="WP_083553397.1">
    <property type="nucleotide sequence ID" value="NZ_FQXU01000004.1"/>
</dbReference>
<dbReference type="InterPro" id="IPR005311">
    <property type="entry name" value="PBP_dimer"/>
</dbReference>
<dbReference type="SUPFAM" id="SSF56519">
    <property type="entry name" value="Penicillin binding protein dimerisation domain"/>
    <property type="match status" value="1"/>
</dbReference>
<evidence type="ECO:0000256" key="2">
    <source>
        <dbReference type="ARBA" id="ARBA00007171"/>
    </source>
</evidence>
<dbReference type="Proteomes" id="UP000184241">
    <property type="component" value="Unassembled WGS sequence"/>
</dbReference>
<evidence type="ECO:0000313" key="6">
    <source>
        <dbReference type="Proteomes" id="UP000184241"/>
    </source>
</evidence>
<dbReference type="PANTHER" id="PTHR30627">
    <property type="entry name" value="PEPTIDOGLYCAN D,D-TRANSPEPTIDASE"/>
    <property type="match status" value="1"/>
</dbReference>
<dbReference type="GO" id="GO:0008658">
    <property type="term" value="F:penicillin binding"/>
    <property type="evidence" value="ECO:0007669"/>
    <property type="project" value="InterPro"/>
</dbReference>
<feature type="domain" description="EF-hand" evidence="4">
    <location>
        <begin position="40"/>
        <end position="75"/>
    </location>
</feature>
<dbReference type="InterPro" id="IPR012338">
    <property type="entry name" value="Beta-lactam/transpept-like"/>
</dbReference>
<sequence length="676" mass="74130">MKNFKKISLLLIISLISVMVLGCSKKEKPSTVFNNLKDYLNKQDYKSIYTLLDEDSKSYISEDDFVNKYTNILGSLGSKDISISSEELSTVDKTKESTVSIPFTLSMNSDFGEIDLPDYSLDLTKSNDKSNPWKIKWSEKLILPELEKGEKVKFQRITAVRGELMDRNGTKLASNGKVASVGIHPRKFLTAKDSNIQALSSILDLSTDFIKDKFKDAENKLDEFIPLVKISLNDKEKIQKATSLPGVQYMEVSSRIYNGGEAIGSLIGYTAPITAEELEKSSDKGYGSTSNIGKAGLEQVFETRLKGTDGFKLTATRDGKDVTILQKESSPGENIKLTIDLPLQQKVYTEMSGKKGASSSLDPKTGEVLALVSSPSYDPNIFVTYRSDTLKKQIDSTWSNISVNRFNNSYAPGSIFKLVTASIGLDQGVIKPDEALDIKGASWQKDSSWGGKTITTTVDPGKPVNLKDAFIYSHNIYFAQQALKVDKDKFVEGIKSFGIGEDLPFPYPMAKNQISSDNSLKTDELLADTAYGQGELLITPLHAALMYSAVVNNGNIMNPIIEISDSNPQKIWKENAISKDNIDILKNDLIAVVNSPEATGNLAKINGVNIGGKTGTAEIKLNQGDTAGTENSWFVGINMDNPKMVIAMMMEDTKSIGGTHYLVPKVKNVLQYSLGS</sequence>
<dbReference type="Gene3D" id="3.40.710.10">
    <property type="entry name" value="DD-peptidase/beta-lactamase superfamily"/>
    <property type="match status" value="1"/>
</dbReference>
<dbReference type="GO" id="GO:0005509">
    <property type="term" value="F:calcium ion binding"/>
    <property type="evidence" value="ECO:0007669"/>
    <property type="project" value="InterPro"/>
</dbReference>
<evidence type="ECO:0000256" key="1">
    <source>
        <dbReference type="ARBA" id="ARBA00004370"/>
    </source>
</evidence>
<dbReference type="InterPro" id="IPR002048">
    <property type="entry name" value="EF_hand_dom"/>
</dbReference>
<dbReference type="InterPro" id="IPR001460">
    <property type="entry name" value="PCN-bd_Tpept"/>
</dbReference>
<dbReference type="GO" id="GO:0071555">
    <property type="term" value="P:cell wall organization"/>
    <property type="evidence" value="ECO:0007669"/>
    <property type="project" value="TreeGrafter"/>
</dbReference>
<dbReference type="EMBL" id="FQXU01000004">
    <property type="protein sequence ID" value="SHH78333.1"/>
    <property type="molecule type" value="Genomic_DNA"/>
</dbReference>
<protein>
    <submittedName>
        <fullName evidence="5">Penicillin-binding protein</fullName>
    </submittedName>
</protein>
<accession>A0A1M5VTS6</accession>
<dbReference type="PROSITE" id="PS50222">
    <property type="entry name" value="EF_HAND_2"/>
    <property type="match status" value="1"/>
</dbReference>
<dbReference type="Gene3D" id="3.30.1390.30">
    <property type="entry name" value="Penicillin-binding protein 2a, domain 3"/>
    <property type="match status" value="1"/>
</dbReference>
<evidence type="ECO:0000256" key="3">
    <source>
        <dbReference type="ARBA" id="ARBA00023136"/>
    </source>
</evidence>
<dbReference type="Pfam" id="PF03717">
    <property type="entry name" value="PBP_dimer"/>
    <property type="match status" value="1"/>
</dbReference>
<dbReference type="InterPro" id="IPR007887">
    <property type="entry name" value="MecA_N"/>
</dbReference>
<dbReference type="GO" id="GO:0046677">
    <property type="term" value="P:response to antibiotic"/>
    <property type="evidence" value="ECO:0007669"/>
    <property type="project" value="InterPro"/>
</dbReference>
<dbReference type="AlphaFoldDB" id="A0A1M5VTS6"/>
<name>A0A1M5VTS6_9CLOT</name>
<dbReference type="SUPFAM" id="SSF56601">
    <property type="entry name" value="beta-lactamase/transpeptidase-like"/>
    <property type="match status" value="1"/>
</dbReference>
<dbReference type="InterPro" id="IPR036138">
    <property type="entry name" value="PBP_dimer_sf"/>
</dbReference>
<dbReference type="PANTHER" id="PTHR30627:SF25">
    <property type="entry name" value="PENICILLIN-BINDING PROTEIN 3"/>
    <property type="match status" value="1"/>
</dbReference>
<dbReference type="Gene3D" id="3.10.450.100">
    <property type="entry name" value="NTF2-like, domain 1"/>
    <property type="match status" value="1"/>
</dbReference>
<proteinExistence type="inferred from homology"/>
<dbReference type="SUPFAM" id="SSF54427">
    <property type="entry name" value="NTF2-like"/>
    <property type="match status" value="1"/>
</dbReference>
<keyword evidence="3" id="KW-0472">Membrane</keyword>
<gene>
    <name evidence="5" type="ORF">SAMN02745941_00776</name>
</gene>
<dbReference type="GO" id="GO:0071972">
    <property type="term" value="F:peptidoglycan L,D-transpeptidase activity"/>
    <property type="evidence" value="ECO:0007669"/>
    <property type="project" value="TreeGrafter"/>
</dbReference>
<dbReference type="Gene3D" id="3.90.1310.10">
    <property type="entry name" value="Penicillin-binding protein 2a (Domain 2)"/>
    <property type="match status" value="1"/>
</dbReference>
<comment type="similarity">
    <text evidence="2">Belongs to the transpeptidase family.</text>
</comment>
<evidence type="ECO:0000259" key="4">
    <source>
        <dbReference type="PROSITE" id="PS50222"/>
    </source>
</evidence>
<dbReference type="InterPro" id="IPR050515">
    <property type="entry name" value="Beta-lactam/transpept"/>
</dbReference>
<reference evidence="5 6" key="1">
    <citation type="submission" date="2016-11" db="EMBL/GenBank/DDBJ databases">
        <authorList>
            <person name="Jaros S."/>
            <person name="Januszkiewicz K."/>
            <person name="Wedrychowicz H."/>
        </authorList>
    </citation>
    <scope>NUCLEOTIDE SEQUENCE [LARGE SCALE GENOMIC DNA]</scope>
    <source>
        <strain evidence="5 6">DSM 6191</strain>
    </source>
</reference>
<dbReference type="Pfam" id="PF05223">
    <property type="entry name" value="MecA_N"/>
    <property type="match status" value="1"/>
</dbReference>